<dbReference type="EMBL" id="BARW01011051">
    <property type="protein sequence ID" value="GAI83591.1"/>
    <property type="molecule type" value="Genomic_DNA"/>
</dbReference>
<dbReference type="InterPro" id="IPR008274">
    <property type="entry name" value="AldOxase/xan_DH_MoCoBD1"/>
</dbReference>
<feature type="non-terminal residue" evidence="3">
    <location>
        <position position="1"/>
    </location>
</feature>
<gene>
    <name evidence="3" type="ORF">S12H4_21475</name>
</gene>
<evidence type="ECO:0000313" key="3">
    <source>
        <dbReference type="EMBL" id="GAI83591.1"/>
    </source>
</evidence>
<dbReference type="GO" id="GO:0005506">
    <property type="term" value="F:iron ion binding"/>
    <property type="evidence" value="ECO:0007669"/>
    <property type="project" value="InterPro"/>
</dbReference>
<dbReference type="Gene3D" id="3.30.365.10">
    <property type="entry name" value="Aldehyde oxidase/xanthine dehydrogenase, molybdopterin binding domain"/>
    <property type="match status" value="2"/>
</dbReference>
<proteinExistence type="predicted"/>
<dbReference type="GO" id="GO:0016491">
    <property type="term" value="F:oxidoreductase activity"/>
    <property type="evidence" value="ECO:0007669"/>
    <property type="project" value="InterPro"/>
</dbReference>
<dbReference type="PANTHER" id="PTHR11908">
    <property type="entry name" value="XANTHINE DEHYDROGENASE"/>
    <property type="match status" value="1"/>
</dbReference>
<dbReference type="AlphaFoldDB" id="X1SWT3"/>
<evidence type="ECO:0000259" key="2">
    <source>
        <dbReference type="Pfam" id="PF02738"/>
    </source>
</evidence>
<dbReference type="InterPro" id="IPR037165">
    <property type="entry name" value="AldOxase/xan_DH_Mopterin-bd_sf"/>
</dbReference>
<dbReference type="PANTHER" id="PTHR11908:SF132">
    <property type="entry name" value="ALDEHYDE OXIDASE 1-RELATED"/>
    <property type="match status" value="1"/>
</dbReference>
<dbReference type="SUPFAM" id="SSF56003">
    <property type="entry name" value="Molybdenum cofactor-binding domain"/>
    <property type="match status" value="1"/>
</dbReference>
<organism evidence="3">
    <name type="scientific">marine sediment metagenome</name>
    <dbReference type="NCBI Taxonomy" id="412755"/>
    <lineage>
        <taxon>unclassified sequences</taxon>
        <taxon>metagenomes</taxon>
        <taxon>ecological metagenomes</taxon>
    </lineage>
</organism>
<sequence>DVEKGFAEADKIIEFKAVRTHNTWIGPEAPCGVFAWNGKYPEIWVKQQRPHISKRVVASWFGGIPMNKIQIHCLYQGASFGGWSQLPWNMGGHYCAAVIAKRTGRPVKWMFNRREDFYGGEMDEGVYYLKVGAKNDGTITAVEGRFVAVNQQYPFGPILHFFENTKIPNLYGKRIRVRVNKGPNTAVRCEQNPNCLPFTLVFAHVAAELGLDPTEVAFKNDGADAHDMTWLNQRKDEMGFQVRDSLKECVEKGKVS</sequence>
<comment type="caution">
    <text evidence="3">The sequence shown here is derived from an EMBL/GenBank/DDBJ whole genome shotgun (WGS) entry which is preliminary data.</text>
</comment>
<dbReference type="InterPro" id="IPR016208">
    <property type="entry name" value="Ald_Oxase/xanthine_DH-like"/>
</dbReference>
<feature type="domain" description="Aldehyde oxidase/xanthine dehydrogenase first molybdopterin binding" evidence="2">
    <location>
        <begin position="1"/>
        <end position="220"/>
    </location>
</feature>
<evidence type="ECO:0000256" key="1">
    <source>
        <dbReference type="ARBA" id="ARBA00022505"/>
    </source>
</evidence>
<reference evidence="3" key="1">
    <citation type="journal article" date="2014" name="Front. Microbiol.">
        <title>High frequency of phylogenetically diverse reductive dehalogenase-homologous genes in deep subseafloor sedimentary metagenomes.</title>
        <authorList>
            <person name="Kawai M."/>
            <person name="Futagami T."/>
            <person name="Toyoda A."/>
            <person name="Takaki Y."/>
            <person name="Nishi S."/>
            <person name="Hori S."/>
            <person name="Arai W."/>
            <person name="Tsubouchi T."/>
            <person name="Morono Y."/>
            <person name="Uchiyama I."/>
            <person name="Ito T."/>
            <person name="Fujiyama A."/>
            <person name="Inagaki F."/>
            <person name="Takami H."/>
        </authorList>
    </citation>
    <scope>NUCLEOTIDE SEQUENCE</scope>
    <source>
        <strain evidence="3">Expedition CK06-06</strain>
    </source>
</reference>
<name>X1SWT3_9ZZZZ</name>
<keyword evidence="1" id="KW-0500">Molybdenum</keyword>
<feature type="non-terminal residue" evidence="3">
    <location>
        <position position="256"/>
    </location>
</feature>
<accession>X1SWT3</accession>
<dbReference type="Pfam" id="PF02738">
    <property type="entry name" value="MoCoBD_1"/>
    <property type="match status" value="1"/>
</dbReference>
<protein>
    <recommendedName>
        <fullName evidence="2">Aldehyde oxidase/xanthine dehydrogenase first molybdopterin binding domain-containing protein</fullName>
    </recommendedName>
</protein>